<evidence type="ECO:0000256" key="4">
    <source>
        <dbReference type="HAMAP-Rule" id="MF_01113"/>
    </source>
</evidence>
<keyword evidence="4 6" id="KW-0808">Transferase</keyword>
<keyword evidence="2 4" id="KW-0515">Mutator protein</keyword>
<keyword evidence="3 4" id="KW-0239">DNA-directed DNA polymerase</keyword>
<dbReference type="PROSITE" id="PS50173">
    <property type="entry name" value="UMUC"/>
    <property type="match status" value="1"/>
</dbReference>
<comment type="cofactor">
    <cofactor evidence="4">
        <name>Mg(2+)</name>
        <dbReference type="ChEBI" id="CHEBI:18420"/>
    </cofactor>
    <text evidence="4">Binds 2 magnesium ions per subunit.</text>
</comment>
<dbReference type="GO" id="GO:0005737">
    <property type="term" value="C:cytoplasm"/>
    <property type="evidence" value="ECO:0007669"/>
    <property type="project" value="UniProtKB-SubCell"/>
</dbReference>
<dbReference type="InterPro" id="IPR043128">
    <property type="entry name" value="Rev_trsase/Diguanyl_cyclase"/>
</dbReference>
<organism evidence="6">
    <name type="scientific">Desulfobacca acetoxidans</name>
    <dbReference type="NCBI Taxonomy" id="60893"/>
    <lineage>
        <taxon>Bacteria</taxon>
        <taxon>Pseudomonadati</taxon>
        <taxon>Thermodesulfobacteriota</taxon>
        <taxon>Desulfobaccia</taxon>
        <taxon>Desulfobaccales</taxon>
        <taxon>Desulfobaccaceae</taxon>
        <taxon>Desulfobacca</taxon>
    </lineage>
</organism>
<dbReference type="GO" id="GO:0006281">
    <property type="term" value="P:DNA repair"/>
    <property type="evidence" value="ECO:0007669"/>
    <property type="project" value="UniProtKB-UniRule"/>
</dbReference>
<dbReference type="PANTHER" id="PTHR11076:SF33">
    <property type="entry name" value="DNA POLYMERASE KAPPA"/>
    <property type="match status" value="1"/>
</dbReference>
<comment type="caution">
    <text evidence="6">The sequence shown here is derived from an EMBL/GenBank/DDBJ whole genome shotgun (WGS) entry which is preliminary data.</text>
</comment>
<evidence type="ECO:0000259" key="5">
    <source>
        <dbReference type="PROSITE" id="PS50173"/>
    </source>
</evidence>
<dbReference type="Pfam" id="PF11798">
    <property type="entry name" value="IMS_HHH"/>
    <property type="match status" value="1"/>
</dbReference>
<feature type="binding site" evidence="4">
    <location>
        <position position="42"/>
    </location>
    <ligand>
        <name>Mg(2+)</name>
        <dbReference type="ChEBI" id="CHEBI:18420"/>
    </ligand>
</feature>
<dbReference type="InterPro" id="IPR024728">
    <property type="entry name" value="PolY_HhH_motif"/>
</dbReference>
<dbReference type="EC" id="2.7.7.7" evidence="4"/>
<dbReference type="GO" id="GO:0000287">
    <property type="term" value="F:magnesium ion binding"/>
    <property type="evidence" value="ECO:0007669"/>
    <property type="project" value="UniProtKB-UniRule"/>
</dbReference>
<dbReference type="InterPro" id="IPR022880">
    <property type="entry name" value="DNApol_IV"/>
</dbReference>
<dbReference type="EMBL" id="DTMF01000092">
    <property type="protein sequence ID" value="HGF33436.1"/>
    <property type="molecule type" value="Genomic_DNA"/>
</dbReference>
<dbReference type="InterPro" id="IPR050116">
    <property type="entry name" value="DNA_polymerase-Y"/>
</dbReference>
<dbReference type="NCBIfam" id="NF002677">
    <property type="entry name" value="PRK02406.1"/>
    <property type="match status" value="1"/>
</dbReference>
<dbReference type="CDD" id="cd03586">
    <property type="entry name" value="PolY_Pol_IV_kappa"/>
    <property type="match status" value="1"/>
</dbReference>
<keyword evidence="4" id="KW-0238">DNA-binding</keyword>
<accession>A0A7C3UWR7</accession>
<name>A0A7C3UWR7_9BACT</name>
<dbReference type="SUPFAM" id="SSF56672">
    <property type="entry name" value="DNA/RNA polymerases"/>
    <property type="match status" value="1"/>
</dbReference>
<dbReference type="GO" id="GO:0042276">
    <property type="term" value="P:error-prone translesion synthesis"/>
    <property type="evidence" value="ECO:0007669"/>
    <property type="project" value="TreeGrafter"/>
</dbReference>
<keyword evidence="4" id="KW-0963">Cytoplasm</keyword>
<dbReference type="Gene3D" id="3.30.1490.100">
    <property type="entry name" value="DNA polymerase, Y-family, little finger domain"/>
    <property type="match status" value="1"/>
</dbReference>
<feature type="domain" description="UmuC" evidence="5">
    <location>
        <begin position="38"/>
        <end position="229"/>
    </location>
</feature>
<gene>
    <name evidence="4" type="primary">dinB</name>
    <name evidence="6" type="ORF">ENW96_03465</name>
</gene>
<dbReference type="HAMAP" id="MF_01113">
    <property type="entry name" value="DNApol_IV"/>
    <property type="match status" value="1"/>
</dbReference>
<keyword evidence="4" id="KW-0479">Metal-binding</keyword>
<evidence type="ECO:0000256" key="1">
    <source>
        <dbReference type="ARBA" id="ARBA00010945"/>
    </source>
</evidence>
<keyword evidence="4 6" id="KW-0548">Nucleotidyltransferase</keyword>
<dbReference type="Gene3D" id="3.40.1170.60">
    <property type="match status" value="1"/>
</dbReference>
<reference evidence="6" key="1">
    <citation type="journal article" date="2020" name="mSystems">
        <title>Genome- and Community-Level Interaction Insights into Carbon Utilization and Element Cycling Functions of Hydrothermarchaeota in Hydrothermal Sediment.</title>
        <authorList>
            <person name="Zhou Z."/>
            <person name="Liu Y."/>
            <person name="Xu W."/>
            <person name="Pan J."/>
            <person name="Luo Z.H."/>
            <person name="Li M."/>
        </authorList>
    </citation>
    <scope>NUCLEOTIDE SEQUENCE [LARGE SCALE GENOMIC DNA]</scope>
    <source>
        <strain evidence="6">SpSt-897</strain>
    </source>
</reference>
<feature type="binding site" evidence="4">
    <location>
        <position position="148"/>
    </location>
    <ligand>
        <name>Mg(2+)</name>
        <dbReference type="ChEBI" id="CHEBI:18420"/>
    </ligand>
</feature>
<proteinExistence type="inferred from homology"/>
<dbReference type="GO" id="GO:0006261">
    <property type="term" value="P:DNA-templated DNA replication"/>
    <property type="evidence" value="ECO:0007669"/>
    <property type="project" value="UniProtKB-UniRule"/>
</dbReference>
<dbReference type="Gene3D" id="3.30.70.270">
    <property type="match status" value="1"/>
</dbReference>
<comment type="function">
    <text evidence="4">Poorly processive, error-prone DNA polymerase involved in untargeted mutagenesis. Copies undamaged DNA at stalled replication forks, which arise in vivo from mismatched or misaligned primer ends. These misaligned primers can be extended by PolIV. Exhibits no 3'-5' exonuclease (proofreading) activity. May be involved in translesional synthesis, in conjunction with the beta clamp from PolIII.</text>
</comment>
<comment type="subunit">
    <text evidence="4">Monomer.</text>
</comment>
<dbReference type="AlphaFoldDB" id="A0A7C3UWR7"/>
<evidence type="ECO:0000256" key="3">
    <source>
        <dbReference type="ARBA" id="ARBA00022932"/>
    </source>
</evidence>
<evidence type="ECO:0000313" key="6">
    <source>
        <dbReference type="EMBL" id="HGF33436.1"/>
    </source>
</evidence>
<dbReference type="GO" id="GO:0003887">
    <property type="term" value="F:DNA-directed DNA polymerase activity"/>
    <property type="evidence" value="ECO:0007669"/>
    <property type="project" value="UniProtKB-UniRule"/>
</dbReference>
<keyword evidence="4" id="KW-0227">DNA damage</keyword>
<sequence>MPTFPHFPHSGAFPSLPSSARFLGAQGEICDNSIVDIIGHLDMDAFFAAVAERDHPEWRGLPLVVGADPQGGRGRGVVSTANYLARRYGIHSAMPISRAWELAEAAKRRGEPATIFVTPNFPRYAELSRRIMALVNQYVSHILKVGIDEAYLDLGFCKSFEQAEALCQQIKEEIRVREGLTASVGIGPNKLVAKIASDRQKPNGLTVVRPEEAEEFLAPLPIRKIPGVGPKTEKFLARRGIHKVADVKRFTPEELEELLGKWGLALYEKAYGQGSAILKASPEPKSIGEQETFSKDTLDLEFLFERLWAMCRSLLESLPEKGFRTFRTVVVTVRFADFKTYTRSHTLASPAGTLRLLQFEAMKLFMPFVDHRRNPRRKLIRLLGVRLEKLGH</sequence>
<keyword evidence="4" id="KW-0234">DNA repair</keyword>
<dbReference type="InterPro" id="IPR043502">
    <property type="entry name" value="DNA/RNA_pol_sf"/>
</dbReference>
<protein>
    <recommendedName>
        <fullName evidence="4">DNA polymerase IV</fullName>
        <shortName evidence="4">Pol IV</shortName>
        <ecNumber evidence="4">2.7.7.7</ecNumber>
    </recommendedName>
</protein>
<dbReference type="GO" id="GO:0003684">
    <property type="term" value="F:damaged DNA binding"/>
    <property type="evidence" value="ECO:0007669"/>
    <property type="project" value="InterPro"/>
</dbReference>
<comment type="catalytic activity">
    <reaction evidence="4">
        <text>DNA(n) + a 2'-deoxyribonucleoside 5'-triphosphate = DNA(n+1) + diphosphate</text>
        <dbReference type="Rhea" id="RHEA:22508"/>
        <dbReference type="Rhea" id="RHEA-COMP:17339"/>
        <dbReference type="Rhea" id="RHEA-COMP:17340"/>
        <dbReference type="ChEBI" id="CHEBI:33019"/>
        <dbReference type="ChEBI" id="CHEBI:61560"/>
        <dbReference type="ChEBI" id="CHEBI:173112"/>
        <dbReference type="EC" id="2.7.7.7"/>
    </reaction>
</comment>
<dbReference type="Pfam" id="PF00817">
    <property type="entry name" value="IMS"/>
    <property type="match status" value="1"/>
</dbReference>
<dbReference type="Pfam" id="PF11799">
    <property type="entry name" value="IMS_C"/>
    <property type="match status" value="1"/>
</dbReference>
<feature type="active site" evidence="4">
    <location>
        <position position="149"/>
    </location>
</feature>
<dbReference type="InterPro" id="IPR017961">
    <property type="entry name" value="DNA_pol_Y-fam_little_finger"/>
</dbReference>
<feature type="site" description="Substrate discrimination" evidence="4">
    <location>
        <position position="47"/>
    </location>
</feature>
<dbReference type="PANTHER" id="PTHR11076">
    <property type="entry name" value="DNA REPAIR POLYMERASE UMUC / TRANSFERASE FAMILY MEMBER"/>
    <property type="match status" value="1"/>
</dbReference>
<comment type="similarity">
    <text evidence="1 4">Belongs to the DNA polymerase type-Y family.</text>
</comment>
<keyword evidence="4" id="KW-0235">DNA replication</keyword>
<dbReference type="InterPro" id="IPR001126">
    <property type="entry name" value="UmuC"/>
</dbReference>
<dbReference type="InterPro" id="IPR036775">
    <property type="entry name" value="DNA_pol_Y-fam_lit_finger_sf"/>
</dbReference>
<dbReference type="SUPFAM" id="SSF100879">
    <property type="entry name" value="Lesion bypass DNA polymerase (Y-family), little finger domain"/>
    <property type="match status" value="1"/>
</dbReference>
<evidence type="ECO:0000256" key="2">
    <source>
        <dbReference type="ARBA" id="ARBA00022457"/>
    </source>
</evidence>
<comment type="subcellular location">
    <subcellularLocation>
        <location evidence="4">Cytoplasm</location>
    </subcellularLocation>
</comment>
<keyword evidence="4" id="KW-0460">Magnesium</keyword>
<dbReference type="Gene3D" id="1.10.150.20">
    <property type="entry name" value="5' to 3' exonuclease, C-terminal subdomain"/>
    <property type="match status" value="1"/>
</dbReference>